<feature type="chain" id="PRO_5037088160" description="TonB-dependent receptor" evidence="4">
    <location>
        <begin position="21"/>
        <end position="546"/>
    </location>
</feature>
<evidence type="ECO:0000256" key="1">
    <source>
        <dbReference type="ARBA" id="ARBA00004442"/>
    </source>
</evidence>
<evidence type="ECO:0000313" key="6">
    <source>
        <dbReference type="Proteomes" id="UP000650081"/>
    </source>
</evidence>
<dbReference type="Gene3D" id="2.40.170.20">
    <property type="entry name" value="TonB-dependent receptor, beta-barrel domain"/>
    <property type="match status" value="1"/>
</dbReference>
<evidence type="ECO:0000256" key="3">
    <source>
        <dbReference type="ARBA" id="ARBA00023237"/>
    </source>
</evidence>
<keyword evidence="2" id="KW-0472">Membrane</keyword>
<keyword evidence="6" id="KW-1185">Reference proteome</keyword>
<comment type="subcellular location">
    <subcellularLocation>
        <location evidence="1">Cell outer membrane</location>
    </subcellularLocation>
</comment>
<dbReference type="SUPFAM" id="SSF56935">
    <property type="entry name" value="Porins"/>
    <property type="match status" value="1"/>
</dbReference>
<dbReference type="GO" id="GO:0009279">
    <property type="term" value="C:cell outer membrane"/>
    <property type="evidence" value="ECO:0007669"/>
    <property type="project" value="UniProtKB-SubCell"/>
</dbReference>
<reference evidence="5" key="1">
    <citation type="submission" date="2020-08" db="EMBL/GenBank/DDBJ databases">
        <title>Lewinella bacteria from marine environments.</title>
        <authorList>
            <person name="Zhong Y."/>
        </authorList>
    </citation>
    <scope>NUCLEOTIDE SEQUENCE</scope>
    <source>
        <strain evidence="5">KCTC 42187</strain>
    </source>
</reference>
<dbReference type="AlphaFoldDB" id="A0A923PI39"/>
<evidence type="ECO:0000256" key="2">
    <source>
        <dbReference type="ARBA" id="ARBA00023136"/>
    </source>
</evidence>
<protein>
    <recommendedName>
        <fullName evidence="7">TonB-dependent receptor</fullName>
    </recommendedName>
</protein>
<keyword evidence="3" id="KW-0998">Cell outer membrane</keyword>
<dbReference type="RefSeq" id="WP_187466559.1">
    <property type="nucleotide sequence ID" value="NZ_JACSIT010000100.1"/>
</dbReference>
<evidence type="ECO:0000313" key="5">
    <source>
        <dbReference type="EMBL" id="MBC6994487.1"/>
    </source>
</evidence>
<keyword evidence="4" id="KW-0732">Signal</keyword>
<sequence>MLRPILFAFFLVSSASALFAQGGIDNNNVTVITNFQARLLEANRVRVNPTTPPADTTRQRQTYNTVDRPLNIDYPAPVIRPKGVTREKEAPAKDGYLSIGAGLPGAFYGDLSYDLNGVDNAELGVYARHHSFNNDKKVENQKSSDTEFGVEGTYLFDQGFAVSAGAGYDTRSRYFYGYNFPDTEVDSSGTPSFTEDQVRQRYNIFSLHGEIFNGTRTAADIDYKAGLAVYLMDGNPAVRENGIDLTVQGTKWISDEQPLDFKLRADFTNYKDTSSQTLNNIYFSPSYTTSIAGRYRLKVGVNLTSSDDDFSFFPDVSLSAPIIEGLLSAFLGAEGSLQKNNLRSLADYNPWIKPRLIIRNSEYTRLYGGVDGTISGIAYRAEASYKIVDNLALFLLDRSLEIPQFNVLYDNADIITLQGSVTATLLQDILLKGTIAQRFYSLETEEKAWHLPSFSVNVGAAYNLKNQSATVGADLYFENGLPYRDSEGMARNLNPLADLSLHGRYDISDNISAWVRVNNLLNNRRERFAQYPTIGTNLLVGVAAKF</sequence>
<dbReference type="InterPro" id="IPR036942">
    <property type="entry name" value="Beta-barrel_TonB_sf"/>
</dbReference>
<comment type="caution">
    <text evidence="5">The sequence shown here is derived from an EMBL/GenBank/DDBJ whole genome shotgun (WGS) entry which is preliminary data.</text>
</comment>
<dbReference type="EMBL" id="JACSIT010000100">
    <property type="protein sequence ID" value="MBC6994487.1"/>
    <property type="molecule type" value="Genomic_DNA"/>
</dbReference>
<gene>
    <name evidence="5" type="ORF">H9S92_09945</name>
</gene>
<dbReference type="Proteomes" id="UP000650081">
    <property type="component" value="Unassembled WGS sequence"/>
</dbReference>
<accession>A0A923PI39</accession>
<evidence type="ECO:0008006" key="7">
    <source>
        <dbReference type="Google" id="ProtNLM"/>
    </source>
</evidence>
<feature type="signal peptide" evidence="4">
    <location>
        <begin position="1"/>
        <end position="20"/>
    </location>
</feature>
<organism evidence="5 6">
    <name type="scientific">Neolewinella lacunae</name>
    <dbReference type="NCBI Taxonomy" id="1517758"/>
    <lineage>
        <taxon>Bacteria</taxon>
        <taxon>Pseudomonadati</taxon>
        <taxon>Bacteroidota</taxon>
        <taxon>Saprospiria</taxon>
        <taxon>Saprospirales</taxon>
        <taxon>Lewinellaceae</taxon>
        <taxon>Neolewinella</taxon>
    </lineage>
</organism>
<evidence type="ECO:0000256" key="4">
    <source>
        <dbReference type="SAM" id="SignalP"/>
    </source>
</evidence>
<name>A0A923PI39_9BACT</name>
<proteinExistence type="predicted"/>